<dbReference type="GO" id="GO:0050660">
    <property type="term" value="F:flavin adenine dinucleotide binding"/>
    <property type="evidence" value="ECO:0007669"/>
    <property type="project" value="InterPro"/>
</dbReference>
<dbReference type="GO" id="GO:0004499">
    <property type="term" value="F:N,N-dimethylaniline monooxygenase activity"/>
    <property type="evidence" value="ECO:0007669"/>
    <property type="project" value="InterPro"/>
</dbReference>
<evidence type="ECO:0000256" key="3">
    <source>
        <dbReference type="ARBA" id="ARBA00022827"/>
    </source>
</evidence>
<reference evidence="7" key="1">
    <citation type="journal article" date="2023" name="Nat. Commun.">
        <title>Diploid and tetraploid genomes of Acorus and the evolution of monocots.</title>
        <authorList>
            <person name="Ma L."/>
            <person name="Liu K.W."/>
            <person name="Li Z."/>
            <person name="Hsiao Y.Y."/>
            <person name="Qi Y."/>
            <person name="Fu T."/>
            <person name="Tang G.D."/>
            <person name="Zhang D."/>
            <person name="Sun W.H."/>
            <person name="Liu D.K."/>
            <person name="Li Y."/>
            <person name="Chen G.Z."/>
            <person name="Liu X.D."/>
            <person name="Liao X.Y."/>
            <person name="Jiang Y.T."/>
            <person name="Yu X."/>
            <person name="Hao Y."/>
            <person name="Huang J."/>
            <person name="Zhao X.W."/>
            <person name="Ke S."/>
            <person name="Chen Y.Y."/>
            <person name="Wu W.L."/>
            <person name="Hsu J.L."/>
            <person name="Lin Y.F."/>
            <person name="Huang M.D."/>
            <person name="Li C.Y."/>
            <person name="Huang L."/>
            <person name="Wang Z.W."/>
            <person name="Zhao X."/>
            <person name="Zhong W.Y."/>
            <person name="Peng D.H."/>
            <person name="Ahmad S."/>
            <person name="Lan S."/>
            <person name="Zhang J.S."/>
            <person name="Tsai W.C."/>
            <person name="Van de Peer Y."/>
            <person name="Liu Z.J."/>
        </authorList>
    </citation>
    <scope>NUCLEOTIDE SEQUENCE</scope>
    <source>
        <strain evidence="7">SCP</strain>
    </source>
</reference>
<keyword evidence="3 6" id="KW-0274">FAD</keyword>
<dbReference type="Pfam" id="PF00743">
    <property type="entry name" value="FMO-like"/>
    <property type="match status" value="1"/>
</dbReference>
<dbReference type="EMBL" id="JAUJYN010000004">
    <property type="protein sequence ID" value="KAK1274182.1"/>
    <property type="molecule type" value="Genomic_DNA"/>
</dbReference>
<dbReference type="Proteomes" id="UP001179952">
    <property type="component" value="Unassembled WGS sequence"/>
</dbReference>
<comment type="similarity">
    <text evidence="1 6">Belongs to the FMO family.</text>
</comment>
<dbReference type="PROSITE" id="PS51257">
    <property type="entry name" value="PROKAR_LIPOPROTEIN"/>
    <property type="match status" value="1"/>
</dbReference>
<organism evidence="7 8">
    <name type="scientific">Acorus gramineus</name>
    <name type="common">Dwarf sweet flag</name>
    <dbReference type="NCBI Taxonomy" id="55184"/>
    <lineage>
        <taxon>Eukaryota</taxon>
        <taxon>Viridiplantae</taxon>
        <taxon>Streptophyta</taxon>
        <taxon>Embryophyta</taxon>
        <taxon>Tracheophyta</taxon>
        <taxon>Spermatophyta</taxon>
        <taxon>Magnoliopsida</taxon>
        <taxon>Liliopsida</taxon>
        <taxon>Acoraceae</taxon>
        <taxon>Acorus</taxon>
    </lineage>
</organism>
<keyword evidence="4" id="KW-0521">NADP</keyword>
<keyword evidence="2 6" id="KW-0285">Flavoprotein</keyword>
<evidence type="ECO:0000256" key="5">
    <source>
        <dbReference type="ARBA" id="ARBA00023002"/>
    </source>
</evidence>
<dbReference type="FunFam" id="3.50.50.60:FF:000226">
    <property type="entry name" value="Flavin-containing monooxygenase"/>
    <property type="match status" value="1"/>
</dbReference>
<sequence>MERKVGIVGAGVSGLLACKYALEKGLNPIVFEADRTIGGVWAHTVESTRLQTPKAFYSFSDFPWPAHVKDDFPTTHQVVDYLDSYASRFDLTRHIKFNTRVLQIEYLGVGDDEILSWDLWSGAGEAFHPGGKWQITVQDTTADLQYVQMYEVEFVVLSVGRFSGLPNVPSFPPNGGPDVFRGEVIHAMDYSNMDNDDAARFVKGKRITVVGFLKSALDIAAECARANGVERPCTMICRTPRWLIPDYNAWGVPFVMFYLSRFSELLVHKPGEGVLLALLASFLSPLRWFFSKFVESYLLWTFPLKKYGVIPNHRFAEAFTSCQLAILPKNFYEMVEEGSIVLKKSESFRFCEKGVIVDGDGEDALLETDLVILATGYKGDQKLKDIFKSAAFGEAVVGTSVSTVPLYRECIHPRIPQLAIIGYSESLSNMYTSEMRCRWLAHFLDGEFKLPSIRAMEEDIKGWEQYMKRYSGDGYRRSCVGALHVWYNDQLCKDMGWNHRRKNGFLADWLVPYGPIDYDGPSPK</sequence>
<reference evidence="7" key="2">
    <citation type="submission" date="2023-06" db="EMBL/GenBank/DDBJ databases">
        <authorList>
            <person name="Ma L."/>
            <person name="Liu K.-W."/>
            <person name="Li Z."/>
            <person name="Hsiao Y.-Y."/>
            <person name="Qi Y."/>
            <person name="Fu T."/>
            <person name="Tang G."/>
            <person name="Zhang D."/>
            <person name="Sun W.-H."/>
            <person name="Liu D.-K."/>
            <person name="Li Y."/>
            <person name="Chen G.-Z."/>
            <person name="Liu X.-D."/>
            <person name="Liao X.-Y."/>
            <person name="Jiang Y.-T."/>
            <person name="Yu X."/>
            <person name="Hao Y."/>
            <person name="Huang J."/>
            <person name="Zhao X.-W."/>
            <person name="Ke S."/>
            <person name="Chen Y.-Y."/>
            <person name="Wu W.-L."/>
            <person name="Hsu J.-L."/>
            <person name="Lin Y.-F."/>
            <person name="Huang M.-D."/>
            <person name="Li C.-Y."/>
            <person name="Huang L."/>
            <person name="Wang Z.-W."/>
            <person name="Zhao X."/>
            <person name="Zhong W.-Y."/>
            <person name="Peng D.-H."/>
            <person name="Ahmad S."/>
            <person name="Lan S."/>
            <person name="Zhang J.-S."/>
            <person name="Tsai W.-C."/>
            <person name="Van De Peer Y."/>
            <person name="Liu Z.-J."/>
        </authorList>
    </citation>
    <scope>NUCLEOTIDE SEQUENCE</scope>
    <source>
        <strain evidence="7">SCP</strain>
        <tissue evidence="7">Leaves</tissue>
    </source>
</reference>
<dbReference type="PIRSF" id="PIRSF000332">
    <property type="entry name" value="FMO"/>
    <property type="match status" value="1"/>
</dbReference>
<name>A0AAV9BCY6_ACOGR</name>
<dbReference type="EC" id="1.-.-.-" evidence="6"/>
<dbReference type="InterPro" id="IPR050346">
    <property type="entry name" value="FMO-like"/>
</dbReference>
<evidence type="ECO:0000256" key="4">
    <source>
        <dbReference type="ARBA" id="ARBA00022857"/>
    </source>
</evidence>
<keyword evidence="5 6" id="KW-0560">Oxidoreductase</keyword>
<evidence type="ECO:0000256" key="6">
    <source>
        <dbReference type="RuleBase" id="RU361177"/>
    </source>
</evidence>
<dbReference type="AlphaFoldDB" id="A0AAV9BCY6"/>
<keyword evidence="6 7" id="KW-0503">Monooxygenase</keyword>
<dbReference type="SUPFAM" id="SSF51905">
    <property type="entry name" value="FAD/NAD(P)-binding domain"/>
    <property type="match status" value="2"/>
</dbReference>
<dbReference type="PANTHER" id="PTHR23023">
    <property type="entry name" value="DIMETHYLANILINE MONOOXYGENASE"/>
    <property type="match status" value="1"/>
</dbReference>
<accession>A0AAV9BCY6</accession>
<dbReference type="InterPro" id="IPR000960">
    <property type="entry name" value="Flavin_mOase"/>
</dbReference>
<evidence type="ECO:0000256" key="1">
    <source>
        <dbReference type="ARBA" id="ARBA00009183"/>
    </source>
</evidence>
<dbReference type="Gene3D" id="3.50.50.60">
    <property type="entry name" value="FAD/NAD(P)-binding domain"/>
    <property type="match status" value="2"/>
</dbReference>
<keyword evidence="8" id="KW-1185">Reference proteome</keyword>
<protein>
    <recommendedName>
        <fullName evidence="6">Flavin-containing monooxygenase</fullName>
        <ecNumber evidence="6">1.-.-.-</ecNumber>
    </recommendedName>
</protein>
<evidence type="ECO:0000313" key="8">
    <source>
        <dbReference type="Proteomes" id="UP001179952"/>
    </source>
</evidence>
<dbReference type="GO" id="GO:0050661">
    <property type="term" value="F:NADP binding"/>
    <property type="evidence" value="ECO:0007669"/>
    <property type="project" value="InterPro"/>
</dbReference>
<comment type="caution">
    <text evidence="7">The sequence shown here is derived from an EMBL/GenBank/DDBJ whole genome shotgun (WGS) entry which is preliminary data.</text>
</comment>
<dbReference type="InterPro" id="IPR020946">
    <property type="entry name" value="Flavin_mOase-like"/>
</dbReference>
<evidence type="ECO:0000256" key="2">
    <source>
        <dbReference type="ARBA" id="ARBA00022630"/>
    </source>
</evidence>
<proteinExistence type="inferred from homology"/>
<gene>
    <name evidence="7" type="ORF">QJS04_geneDACA009740</name>
</gene>
<evidence type="ECO:0000313" key="7">
    <source>
        <dbReference type="EMBL" id="KAK1274182.1"/>
    </source>
</evidence>
<dbReference type="FunFam" id="3.50.50.60:FF:000170">
    <property type="entry name" value="Flavin-containing monooxygenase"/>
    <property type="match status" value="1"/>
</dbReference>
<comment type="cofactor">
    <cofactor evidence="6">
        <name>FAD</name>
        <dbReference type="ChEBI" id="CHEBI:57692"/>
    </cofactor>
</comment>
<dbReference type="InterPro" id="IPR036188">
    <property type="entry name" value="FAD/NAD-bd_sf"/>
</dbReference>